<reference evidence="4 5" key="1">
    <citation type="submission" date="2014-08" db="EMBL/GenBank/DDBJ databases">
        <title>Genomic and Phenotypic Diversity of Colwellia psychrerythraea strains from Disparate Marine Basins.</title>
        <authorList>
            <person name="Techtmann S.M."/>
            <person name="Stelling S.C."/>
            <person name="Utturkar S.M."/>
            <person name="Alshibli N."/>
            <person name="Harris A."/>
            <person name="Brown S.D."/>
            <person name="Hazen T.C."/>
        </authorList>
    </citation>
    <scope>NUCLEOTIDE SEQUENCE [LARGE SCALE GENOMIC DNA]</scope>
    <source>
        <strain evidence="4 5">GAB14E</strain>
    </source>
</reference>
<dbReference type="RefSeq" id="WP_197061223.1">
    <property type="nucleotide sequence ID" value="NZ_JQEC01000042.1"/>
</dbReference>
<evidence type="ECO:0000256" key="1">
    <source>
        <dbReference type="RuleBase" id="RU004003"/>
    </source>
</evidence>
<comment type="similarity">
    <text evidence="1">Belongs to the bacterial secretin family.</text>
</comment>
<dbReference type="Pfam" id="PF00263">
    <property type="entry name" value="Secretin"/>
    <property type="match status" value="1"/>
</dbReference>
<dbReference type="InterPro" id="IPR001775">
    <property type="entry name" value="GspD/PilQ"/>
</dbReference>
<gene>
    <name evidence="4" type="ORF">GAB14E_3345</name>
</gene>
<evidence type="ECO:0000259" key="3">
    <source>
        <dbReference type="Pfam" id="PF13629"/>
    </source>
</evidence>
<proteinExistence type="inferred from homology"/>
<dbReference type="Pfam" id="PF13629">
    <property type="entry name" value="T2SS-T3SS_pil_N"/>
    <property type="match status" value="1"/>
</dbReference>
<dbReference type="InterPro" id="IPR004846">
    <property type="entry name" value="T2SS/T3SS_dom"/>
</dbReference>
<evidence type="ECO:0000313" key="5">
    <source>
        <dbReference type="Proteomes" id="UP000029868"/>
    </source>
</evidence>
<dbReference type="Proteomes" id="UP000029868">
    <property type="component" value="Unassembled WGS sequence"/>
</dbReference>
<evidence type="ECO:0000313" key="4">
    <source>
        <dbReference type="EMBL" id="KGJ91193.1"/>
    </source>
</evidence>
<dbReference type="PANTHER" id="PTHR30332">
    <property type="entry name" value="PROBABLE GENERAL SECRETION PATHWAY PROTEIN D"/>
    <property type="match status" value="1"/>
</dbReference>
<sequence length="479" mass="51866">MRYLSFINQVKLVLSSLLFIYAGQSVALELSVSEGYLINLPSKATTIFIANPNIASYQVPAANKIFVFGRQAGSTNLYALDGNGSVIFSDIIKVQHDTRALNAQVTELYPQARVEAISNNGQLLLKGTVPSAIMATAVIELARSYMVSANNEAASAGEQKNASNSSNNQVLEPINQLAVTLPNQVNIRVRIAEVARTVTTQLGLHPGENFLGIQNANWSQASLDSSSMDINQAVGKVVGVDIFGSLNKIFGLKLNSHTIMLDALAKEGAAKLLAEPNLTAMSGETATFMAGGEFPVPVSLTQNNQVVIEYKKYGVLLNITPTVLSDRRISLKIEPEVSSLDLNSAQTFNGLSVPGIKARRAKTTVELASGESFMLAGLLMNDESNSVSKFPFLGDIPVLGALFRSTSYNRNETELVIIAEAYVVEPSREKNLALPTDFYTPYSDLERLFNVSWQQDALVPSLSVDDKQPRLLGDNGFYY</sequence>
<name>A0A099KNJ4_COLPS</name>
<feature type="domain" description="Type II/III secretion system secretin-like" evidence="2">
    <location>
        <begin position="263"/>
        <end position="424"/>
    </location>
</feature>
<dbReference type="InterPro" id="IPR032789">
    <property type="entry name" value="T2SS-T3SS_pil_N"/>
</dbReference>
<organism evidence="4 5">
    <name type="scientific">Colwellia psychrerythraea</name>
    <name type="common">Vibrio psychroerythus</name>
    <dbReference type="NCBI Taxonomy" id="28229"/>
    <lineage>
        <taxon>Bacteria</taxon>
        <taxon>Pseudomonadati</taxon>
        <taxon>Pseudomonadota</taxon>
        <taxon>Gammaproteobacteria</taxon>
        <taxon>Alteromonadales</taxon>
        <taxon>Colwelliaceae</taxon>
        <taxon>Colwellia</taxon>
    </lineage>
</organism>
<accession>A0A099KNJ4</accession>
<dbReference type="AlphaFoldDB" id="A0A099KNJ4"/>
<comment type="caution">
    <text evidence="4">The sequence shown here is derived from an EMBL/GenBank/DDBJ whole genome shotgun (WGS) entry which is preliminary data.</text>
</comment>
<dbReference type="GO" id="GO:0009306">
    <property type="term" value="P:protein secretion"/>
    <property type="evidence" value="ECO:0007669"/>
    <property type="project" value="InterPro"/>
</dbReference>
<dbReference type="InterPro" id="IPR050810">
    <property type="entry name" value="Bact_Secretion_Sys_Channel"/>
</dbReference>
<feature type="domain" description="Pilus formation protein N-terminal" evidence="3">
    <location>
        <begin position="26"/>
        <end position="94"/>
    </location>
</feature>
<dbReference type="PATRIC" id="fig|28229.3.peg.3066"/>
<dbReference type="PRINTS" id="PR00811">
    <property type="entry name" value="BCTERIALGSPD"/>
</dbReference>
<dbReference type="EMBL" id="JQEC01000042">
    <property type="protein sequence ID" value="KGJ91193.1"/>
    <property type="molecule type" value="Genomic_DNA"/>
</dbReference>
<dbReference type="PANTHER" id="PTHR30332:SF17">
    <property type="entry name" value="TYPE IV PILIATION SYSTEM PROTEIN DR_0774-RELATED"/>
    <property type="match status" value="1"/>
</dbReference>
<protein>
    <submittedName>
        <fullName evidence="4">Type II and III secretion system protein</fullName>
    </submittedName>
</protein>
<evidence type="ECO:0000259" key="2">
    <source>
        <dbReference type="Pfam" id="PF00263"/>
    </source>
</evidence>
<dbReference type="GO" id="GO:0015627">
    <property type="term" value="C:type II protein secretion system complex"/>
    <property type="evidence" value="ECO:0007669"/>
    <property type="project" value="TreeGrafter"/>
</dbReference>